<organism evidence="2">
    <name type="scientific">Tanacetum cinerariifolium</name>
    <name type="common">Dalmatian daisy</name>
    <name type="synonym">Chrysanthemum cinerariifolium</name>
    <dbReference type="NCBI Taxonomy" id="118510"/>
    <lineage>
        <taxon>Eukaryota</taxon>
        <taxon>Viridiplantae</taxon>
        <taxon>Streptophyta</taxon>
        <taxon>Embryophyta</taxon>
        <taxon>Tracheophyta</taxon>
        <taxon>Spermatophyta</taxon>
        <taxon>Magnoliopsida</taxon>
        <taxon>eudicotyledons</taxon>
        <taxon>Gunneridae</taxon>
        <taxon>Pentapetalae</taxon>
        <taxon>asterids</taxon>
        <taxon>campanulids</taxon>
        <taxon>Asterales</taxon>
        <taxon>Asteraceae</taxon>
        <taxon>Asteroideae</taxon>
        <taxon>Anthemideae</taxon>
        <taxon>Anthemidinae</taxon>
        <taxon>Tanacetum</taxon>
    </lineage>
</organism>
<accession>A0A6L2NTU9</accession>
<keyword evidence="1" id="KW-0732">Signal</keyword>
<feature type="signal peptide" evidence="1">
    <location>
        <begin position="1"/>
        <end position="19"/>
    </location>
</feature>
<dbReference type="AlphaFoldDB" id="A0A6L2NTU9"/>
<evidence type="ECO:0000313" key="2">
    <source>
        <dbReference type="EMBL" id="GEU89563.1"/>
    </source>
</evidence>
<gene>
    <name evidence="2" type="ORF">Tci_061541</name>
</gene>
<name>A0A6L2NTU9_TANCI</name>
<evidence type="ECO:0000256" key="1">
    <source>
        <dbReference type="SAM" id="SignalP"/>
    </source>
</evidence>
<feature type="chain" id="PRO_5027109693" evidence="1">
    <location>
        <begin position="20"/>
        <end position="132"/>
    </location>
</feature>
<proteinExistence type="predicted"/>
<protein>
    <submittedName>
        <fullName evidence="2">Uncharacterized protein</fullName>
    </submittedName>
</protein>
<sequence length="132" mass="15019">MWNLGVFWGVTLFWTVVSSEEEGEQCEGTVHLGGKCPTMLCIPTTVQKKKNAFRFAHFIADKKELINIIKDAWDSDIDGYAMYKVVKILKKLKSLINKLGWDKGGVYERVSTLRNQIQEVHTQINSNPMISA</sequence>
<reference evidence="2" key="1">
    <citation type="journal article" date="2019" name="Sci. Rep.">
        <title>Draft genome of Tanacetum cinerariifolium, the natural source of mosquito coil.</title>
        <authorList>
            <person name="Yamashiro T."/>
            <person name="Shiraishi A."/>
            <person name="Satake H."/>
            <person name="Nakayama K."/>
        </authorList>
    </citation>
    <scope>NUCLEOTIDE SEQUENCE</scope>
</reference>
<dbReference type="EMBL" id="BKCJ010009990">
    <property type="protein sequence ID" value="GEU89563.1"/>
    <property type="molecule type" value="Genomic_DNA"/>
</dbReference>
<comment type="caution">
    <text evidence="2">The sequence shown here is derived from an EMBL/GenBank/DDBJ whole genome shotgun (WGS) entry which is preliminary data.</text>
</comment>